<evidence type="ECO:0008006" key="3">
    <source>
        <dbReference type="Google" id="ProtNLM"/>
    </source>
</evidence>
<dbReference type="Gene3D" id="3.60.10.10">
    <property type="entry name" value="Endonuclease/exonuclease/phosphatase"/>
    <property type="match status" value="1"/>
</dbReference>
<accession>A0AAD1WGG7</accession>
<dbReference type="PANTHER" id="PTHR23227:SF67">
    <property type="entry name" value="CRANIOFACIAL DEVELOPMENT PROTEIN 2-LIKE"/>
    <property type="match status" value="1"/>
</dbReference>
<evidence type="ECO:0000313" key="2">
    <source>
        <dbReference type="Proteomes" id="UP001295444"/>
    </source>
</evidence>
<sequence length="172" mass="19367">MLSKQAQRALIGREAHGPRIITASVRTKQKKVKLNIIQSYAPANDSNEEDKDEFYNRLQKIVETFRAKDIVILMGDFNAKIGPDNTGYEQDMRIHGLGVMNDNGERFAELCALNNLVIGGSIFPHKQIHKNTWVSLDSVTENQIDHICISKKFTFSSEPETLGFKLHLPGSI</sequence>
<protein>
    <recommendedName>
        <fullName evidence="3">Craniofacial development protein 2</fullName>
    </recommendedName>
</protein>
<dbReference type="CDD" id="cd09076">
    <property type="entry name" value="L1-EN"/>
    <property type="match status" value="1"/>
</dbReference>
<proteinExistence type="predicted"/>
<reference evidence="1" key="1">
    <citation type="submission" date="2022-03" db="EMBL/GenBank/DDBJ databases">
        <authorList>
            <person name="Alioto T."/>
            <person name="Alioto T."/>
            <person name="Gomez Garrido J."/>
        </authorList>
    </citation>
    <scope>NUCLEOTIDE SEQUENCE</scope>
</reference>
<dbReference type="EMBL" id="OW240918">
    <property type="protein sequence ID" value="CAH2305101.1"/>
    <property type="molecule type" value="Genomic_DNA"/>
</dbReference>
<dbReference type="AlphaFoldDB" id="A0AAD1WGG7"/>
<keyword evidence="2" id="KW-1185">Reference proteome</keyword>
<dbReference type="PANTHER" id="PTHR23227">
    <property type="entry name" value="BUCENTAUR RELATED"/>
    <property type="match status" value="1"/>
</dbReference>
<dbReference type="InterPro" id="IPR036691">
    <property type="entry name" value="Endo/exonu/phosph_ase_sf"/>
</dbReference>
<organism evidence="1 2">
    <name type="scientific">Pelobates cultripes</name>
    <name type="common">Western spadefoot toad</name>
    <dbReference type="NCBI Taxonomy" id="61616"/>
    <lineage>
        <taxon>Eukaryota</taxon>
        <taxon>Metazoa</taxon>
        <taxon>Chordata</taxon>
        <taxon>Craniata</taxon>
        <taxon>Vertebrata</taxon>
        <taxon>Euteleostomi</taxon>
        <taxon>Amphibia</taxon>
        <taxon>Batrachia</taxon>
        <taxon>Anura</taxon>
        <taxon>Pelobatoidea</taxon>
        <taxon>Pelobatidae</taxon>
        <taxon>Pelobates</taxon>
    </lineage>
</organism>
<dbReference type="InterPro" id="IPR027124">
    <property type="entry name" value="Swc5/CFDP1/2"/>
</dbReference>
<gene>
    <name evidence="1" type="ORF">PECUL_23A015851</name>
</gene>
<dbReference type="Proteomes" id="UP001295444">
    <property type="component" value="Chromosome 07"/>
</dbReference>
<dbReference type="SUPFAM" id="SSF56219">
    <property type="entry name" value="DNase I-like"/>
    <property type="match status" value="1"/>
</dbReference>
<evidence type="ECO:0000313" key="1">
    <source>
        <dbReference type="EMBL" id="CAH2305101.1"/>
    </source>
</evidence>
<name>A0AAD1WGG7_PELCU</name>